<keyword evidence="2" id="KW-1185">Reference proteome</keyword>
<sequence>MVLNGSTLSDCNLLSLSPDCKWFSQNLSLSILQNGKSLSSDCNLSLSLGLQMDSLTISCTVLSILQMVLNIISLSRIENGSLTISLSDCKWFSHNLSLSLGLQMVLSQSLSLSRLQMVLSQSSISSDCKWFSLQSLSRIANGSLTISLSPQIANGSLKSLRIANGSLTISKWFSQMVLSTKSLSLSRLQMVLLSLSD</sequence>
<reference evidence="1" key="1">
    <citation type="submission" date="2021-01" db="EMBL/GenBank/DDBJ databases">
        <authorList>
            <person name="Li R."/>
            <person name="Bekaert M."/>
        </authorList>
    </citation>
    <scope>NUCLEOTIDE SEQUENCE</scope>
    <source>
        <strain evidence="1">Farmed</strain>
    </source>
</reference>
<organism evidence="1 2">
    <name type="scientific">Acanthosepion pharaonis</name>
    <name type="common">Pharaoh cuttlefish</name>
    <name type="synonym">Sepia pharaonis</name>
    <dbReference type="NCBI Taxonomy" id="158019"/>
    <lineage>
        <taxon>Eukaryota</taxon>
        <taxon>Metazoa</taxon>
        <taxon>Spiralia</taxon>
        <taxon>Lophotrochozoa</taxon>
        <taxon>Mollusca</taxon>
        <taxon>Cephalopoda</taxon>
        <taxon>Coleoidea</taxon>
        <taxon>Decapodiformes</taxon>
        <taxon>Sepiida</taxon>
        <taxon>Sepiina</taxon>
        <taxon>Sepiidae</taxon>
        <taxon>Acanthosepion</taxon>
    </lineage>
</organism>
<accession>A0A812CIM6</accession>
<dbReference type="AlphaFoldDB" id="A0A812CIM6"/>
<name>A0A812CIM6_ACAPH</name>
<gene>
    <name evidence="1" type="ORF">SPHA_37705</name>
</gene>
<proteinExistence type="predicted"/>
<comment type="caution">
    <text evidence="1">The sequence shown here is derived from an EMBL/GenBank/DDBJ whole genome shotgun (WGS) entry which is preliminary data.</text>
</comment>
<dbReference type="Proteomes" id="UP000597762">
    <property type="component" value="Unassembled WGS sequence"/>
</dbReference>
<evidence type="ECO:0000313" key="2">
    <source>
        <dbReference type="Proteomes" id="UP000597762"/>
    </source>
</evidence>
<protein>
    <submittedName>
        <fullName evidence="1">Uncharacterized protein</fullName>
    </submittedName>
</protein>
<dbReference type="EMBL" id="CAHIKZ030001690">
    <property type="protein sequence ID" value="CAE1272524.1"/>
    <property type="molecule type" value="Genomic_DNA"/>
</dbReference>
<evidence type="ECO:0000313" key="1">
    <source>
        <dbReference type="EMBL" id="CAE1272524.1"/>
    </source>
</evidence>